<feature type="coiled-coil region" evidence="1">
    <location>
        <begin position="2"/>
        <end position="29"/>
    </location>
</feature>
<evidence type="ECO:0000313" key="4">
    <source>
        <dbReference type="Proteomes" id="UP000064912"/>
    </source>
</evidence>
<proteinExistence type="predicted"/>
<feature type="region of interest" description="Disordered" evidence="2">
    <location>
        <begin position="37"/>
        <end position="56"/>
    </location>
</feature>
<accession>A0A0D6AXM7</accession>
<dbReference type="KEGG" id="rsu:NHU_00473"/>
<reference evidence="3 4" key="1">
    <citation type="submission" date="2015-02" db="EMBL/GenBank/DDBJ databases">
        <title>Genome sequene of Rhodovulum sulfidophilum DSM 2351.</title>
        <authorList>
            <person name="Nagao N."/>
        </authorList>
    </citation>
    <scope>NUCLEOTIDE SEQUENCE [LARGE SCALE GENOMIC DNA]</scope>
    <source>
        <strain evidence="3 4">DSM 2351</strain>
    </source>
</reference>
<evidence type="ECO:0000256" key="2">
    <source>
        <dbReference type="SAM" id="MobiDB-lite"/>
    </source>
</evidence>
<organism evidence="3 4">
    <name type="scientific">Rhodovulum sulfidophilum</name>
    <name type="common">Rhodobacter sulfidophilus</name>
    <dbReference type="NCBI Taxonomy" id="35806"/>
    <lineage>
        <taxon>Bacteria</taxon>
        <taxon>Pseudomonadati</taxon>
        <taxon>Pseudomonadota</taxon>
        <taxon>Alphaproteobacteria</taxon>
        <taxon>Rhodobacterales</taxon>
        <taxon>Paracoccaceae</taxon>
        <taxon>Rhodovulum</taxon>
    </lineage>
</organism>
<dbReference type="EMBL" id="AP014800">
    <property type="protein sequence ID" value="BAQ67642.1"/>
    <property type="molecule type" value="Genomic_DNA"/>
</dbReference>
<sequence>MNRAQLSRLKALEKEKLRLRRAVSELTLEKPIMTEAAPGVKGISGPGGAPEPLAPS</sequence>
<dbReference type="Proteomes" id="UP000064912">
    <property type="component" value="Chromosome"/>
</dbReference>
<evidence type="ECO:0000256" key="1">
    <source>
        <dbReference type="SAM" id="Coils"/>
    </source>
</evidence>
<keyword evidence="1" id="KW-0175">Coiled coil</keyword>
<dbReference type="AlphaFoldDB" id="A0A0D6AXM7"/>
<evidence type="ECO:0000313" key="3">
    <source>
        <dbReference type="EMBL" id="BAQ67642.1"/>
    </source>
</evidence>
<name>A0A0D6AXM7_RHOSU</name>
<protein>
    <submittedName>
        <fullName evidence="3">Transposase A</fullName>
    </submittedName>
</protein>
<gene>
    <name evidence="3" type="ORF">NHU_00473</name>
</gene>